<gene>
    <name evidence="1" type="ORF">SAMN04490355_10462</name>
</gene>
<dbReference type="EMBL" id="FOTS01000046">
    <property type="protein sequence ID" value="SFM14286.1"/>
    <property type="molecule type" value="Genomic_DNA"/>
</dbReference>
<dbReference type="Proteomes" id="UP000199520">
    <property type="component" value="Unassembled WGS sequence"/>
</dbReference>
<organism evidence="1 2">
    <name type="scientific">Pelosinus propionicus DSM 13327</name>
    <dbReference type="NCBI Taxonomy" id="1123291"/>
    <lineage>
        <taxon>Bacteria</taxon>
        <taxon>Bacillati</taxon>
        <taxon>Bacillota</taxon>
        <taxon>Negativicutes</taxon>
        <taxon>Selenomonadales</taxon>
        <taxon>Sporomusaceae</taxon>
        <taxon>Pelosinus</taxon>
    </lineage>
</organism>
<keyword evidence="2" id="KW-1185">Reference proteome</keyword>
<dbReference type="AlphaFoldDB" id="A0A1I4NFX0"/>
<name>A0A1I4NFX0_9FIRM</name>
<sequence length="68" mass="7773">MIPIIVVYKNPSDYLGKYVARLWYSDKPTEFVIVRDTLADVRSAIPAGFFIRVAPSVDDDPVIVEMWI</sequence>
<dbReference type="OrthoDB" id="2085289at2"/>
<reference evidence="2" key="1">
    <citation type="submission" date="2016-10" db="EMBL/GenBank/DDBJ databases">
        <authorList>
            <person name="Varghese N."/>
            <person name="Submissions S."/>
        </authorList>
    </citation>
    <scope>NUCLEOTIDE SEQUENCE [LARGE SCALE GENOMIC DNA]</scope>
    <source>
        <strain evidence="2">DSM 13327</strain>
    </source>
</reference>
<dbReference type="RefSeq" id="WP_090941588.1">
    <property type="nucleotide sequence ID" value="NZ_FOTS01000046.1"/>
</dbReference>
<proteinExistence type="predicted"/>
<dbReference type="STRING" id="1123291.SAMN04490355_10462"/>
<protein>
    <submittedName>
        <fullName evidence="1">Uncharacterized protein</fullName>
    </submittedName>
</protein>
<evidence type="ECO:0000313" key="1">
    <source>
        <dbReference type="EMBL" id="SFM14286.1"/>
    </source>
</evidence>
<accession>A0A1I4NFX0</accession>
<evidence type="ECO:0000313" key="2">
    <source>
        <dbReference type="Proteomes" id="UP000199520"/>
    </source>
</evidence>